<evidence type="ECO:0000313" key="3">
    <source>
        <dbReference type="RefSeq" id="XP_034066502.1"/>
    </source>
</evidence>
<dbReference type="OrthoDB" id="8945208at2759"/>
<name>A0A6P8UKH1_GYMAC</name>
<evidence type="ECO:0000313" key="2">
    <source>
        <dbReference type="Proteomes" id="UP000515161"/>
    </source>
</evidence>
<proteinExistence type="predicted"/>
<accession>A0A6P8UKH1</accession>
<dbReference type="RefSeq" id="XP_034066502.1">
    <property type="nucleotide sequence ID" value="XM_034210611.1"/>
</dbReference>
<keyword evidence="2" id="KW-1185">Reference proteome</keyword>
<dbReference type="AlphaFoldDB" id="A0A6P8UKH1"/>
<sequence length="310" mass="35131">MFGREARLPVDVCFGTHPDGKGEQQHSSYVTKLKEALQKAYQMATEVSNKRHLRNKKAYDKRLGFQNLEPGDRVLLKNLGLRGKHKLGNRWCEVPYVVAEKMPNLPVYKLKPQSGKGKLKTLHRDNLLPIGDLVKIPAIDNTEDVPTRPATRANGHKRHKRATTDHPIQLEGDMSTESSDLECDWSHRPYRTYLEKIIQRQEENNTDRAEQPGVCIPEKDSCPETENSPLEDQDPDTAPETDSGPQSSDSSEEDDRQQSSRPNIVVTPRQTRPKRLLKPAVRLTYDKPGKARDEPITIVHRGVTIKIGKS</sequence>
<feature type="region of interest" description="Disordered" evidence="1">
    <location>
        <begin position="201"/>
        <end position="276"/>
    </location>
</feature>
<reference evidence="3" key="1">
    <citation type="submission" date="2025-08" db="UniProtKB">
        <authorList>
            <consortium name="RefSeq"/>
        </authorList>
    </citation>
    <scope>IDENTIFICATION</scope>
</reference>
<organism evidence="2 3">
    <name type="scientific">Gymnodraco acuticeps</name>
    <name type="common">Antarctic dragonfish</name>
    <dbReference type="NCBI Taxonomy" id="8218"/>
    <lineage>
        <taxon>Eukaryota</taxon>
        <taxon>Metazoa</taxon>
        <taxon>Chordata</taxon>
        <taxon>Craniata</taxon>
        <taxon>Vertebrata</taxon>
        <taxon>Euteleostomi</taxon>
        <taxon>Actinopterygii</taxon>
        <taxon>Neopterygii</taxon>
        <taxon>Teleostei</taxon>
        <taxon>Neoteleostei</taxon>
        <taxon>Acanthomorphata</taxon>
        <taxon>Eupercaria</taxon>
        <taxon>Perciformes</taxon>
        <taxon>Notothenioidei</taxon>
        <taxon>Bathydraconidae</taxon>
        <taxon>Gymnodraco</taxon>
    </lineage>
</organism>
<dbReference type="GeneID" id="117542765"/>
<feature type="compositionally biased region" description="Acidic residues" evidence="1">
    <location>
        <begin position="229"/>
        <end position="239"/>
    </location>
</feature>
<evidence type="ECO:0000256" key="1">
    <source>
        <dbReference type="SAM" id="MobiDB-lite"/>
    </source>
</evidence>
<dbReference type="KEGG" id="gacu:117542765"/>
<protein>
    <submittedName>
        <fullName evidence="3">Uncharacterized protein LOC117542765</fullName>
    </submittedName>
</protein>
<dbReference type="Proteomes" id="UP000515161">
    <property type="component" value="Unplaced"/>
</dbReference>
<feature type="compositionally biased region" description="Basic and acidic residues" evidence="1">
    <location>
        <begin position="201"/>
        <end position="210"/>
    </location>
</feature>
<dbReference type="InParanoid" id="A0A6P8UKH1"/>
<feature type="region of interest" description="Disordered" evidence="1">
    <location>
        <begin position="141"/>
        <end position="181"/>
    </location>
</feature>
<gene>
    <name evidence="3" type="primary">LOC117542765</name>
</gene>